<dbReference type="InterPro" id="IPR047589">
    <property type="entry name" value="DUF11_rpt"/>
</dbReference>
<proteinExistence type="predicted"/>
<evidence type="ECO:0000256" key="1">
    <source>
        <dbReference type="SAM" id="Phobius"/>
    </source>
</evidence>
<feature type="domain" description="VWFA" evidence="2">
    <location>
        <begin position="64"/>
        <end position="242"/>
    </location>
</feature>
<dbReference type="SUPFAM" id="SSF53300">
    <property type="entry name" value="vWA-like"/>
    <property type="match status" value="1"/>
</dbReference>
<feature type="transmembrane region" description="Helical" evidence="1">
    <location>
        <begin position="20"/>
        <end position="40"/>
    </location>
</feature>
<dbReference type="CDD" id="cd00198">
    <property type="entry name" value="vWFA"/>
    <property type="match status" value="1"/>
</dbReference>
<sequence>MPKTKVNKKGKSNKSSSNFLRVYAVLFLTATVGLALLSKFSPVFNQIKQNSQVLQSSTGNVYPEHFYVMDNSGSISSDRLKIEKSATNYLIDKIVPPRGGVYKFTNVASLLANLTTNRTTLHNAAKSLKVADGGARDFKLAINVAVDKLLSQNAVCPAIVILSDGKYSTEQVRTDALAAAANARSKGVAIYGIAAKPRSQHDSDFIKDLAKGNCAGSPHCGEFQILTGTNIGTKLNTIISHMSSRCTKKFTFEKTLKLYRDGPISEPPNDQGYPGDRALYKVPFTNTDTTDLLNISITDTIPSFMTYLPGSAKLYYSNGTITQLYPVNNVITANVGNVSPANWARLEFVTLINSDVPNGYVITNKATVTGSNISKVDAISPAITIVR</sequence>
<dbReference type="InterPro" id="IPR036465">
    <property type="entry name" value="vWFA_dom_sf"/>
</dbReference>
<dbReference type="Gene3D" id="3.40.50.410">
    <property type="entry name" value="von Willebrand factor, type A domain"/>
    <property type="match status" value="1"/>
</dbReference>
<evidence type="ECO:0000259" key="2">
    <source>
        <dbReference type="PROSITE" id="PS50234"/>
    </source>
</evidence>
<evidence type="ECO:0000313" key="4">
    <source>
        <dbReference type="Proteomes" id="UP000178127"/>
    </source>
</evidence>
<dbReference type="PROSITE" id="PS50234">
    <property type="entry name" value="VWFA"/>
    <property type="match status" value="1"/>
</dbReference>
<keyword evidence="1" id="KW-1133">Transmembrane helix</keyword>
<dbReference type="STRING" id="1802620.A3D91_02360"/>
<comment type="caution">
    <text evidence="3">The sequence shown here is derived from an EMBL/GenBank/DDBJ whole genome shotgun (WGS) entry which is preliminary data.</text>
</comment>
<dbReference type="Pfam" id="PF00092">
    <property type="entry name" value="VWA"/>
    <property type="match status" value="1"/>
</dbReference>
<dbReference type="SUPFAM" id="SSF49401">
    <property type="entry name" value="Bacterial adhesins"/>
    <property type="match status" value="1"/>
</dbReference>
<protein>
    <recommendedName>
        <fullName evidence="2">VWFA domain-containing protein</fullName>
    </recommendedName>
</protein>
<dbReference type="Gene3D" id="2.60.40.740">
    <property type="match status" value="1"/>
</dbReference>
<evidence type="ECO:0000313" key="3">
    <source>
        <dbReference type="EMBL" id="OGC53241.1"/>
    </source>
</evidence>
<dbReference type="EMBL" id="MEVD01000015">
    <property type="protein sequence ID" value="OGC53241.1"/>
    <property type="molecule type" value="Genomic_DNA"/>
</dbReference>
<gene>
    <name evidence="3" type="ORF">A3D91_02360</name>
</gene>
<keyword evidence="1" id="KW-0812">Transmembrane</keyword>
<organism evidence="3 4">
    <name type="scientific">candidate division WWE3 bacterium RIFCSPHIGHO2_02_FULL_38_14</name>
    <dbReference type="NCBI Taxonomy" id="1802620"/>
    <lineage>
        <taxon>Bacteria</taxon>
        <taxon>Katanobacteria</taxon>
    </lineage>
</organism>
<accession>A0A1F4V7Q4</accession>
<reference evidence="3 4" key="1">
    <citation type="journal article" date="2016" name="Nat. Commun.">
        <title>Thousands of microbial genomes shed light on interconnected biogeochemical processes in an aquifer system.</title>
        <authorList>
            <person name="Anantharaman K."/>
            <person name="Brown C.T."/>
            <person name="Hug L.A."/>
            <person name="Sharon I."/>
            <person name="Castelle C.J."/>
            <person name="Probst A.J."/>
            <person name="Thomas B.C."/>
            <person name="Singh A."/>
            <person name="Wilkins M.J."/>
            <person name="Karaoz U."/>
            <person name="Brodie E.L."/>
            <person name="Williams K.H."/>
            <person name="Hubbard S.S."/>
            <person name="Banfield J.F."/>
        </authorList>
    </citation>
    <scope>NUCLEOTIDE SEQUENCE [LARGE SCALE GENOMIC DNA]</scope>
</reference>
<dbReference type="AlphaFoldDB" id="A0A1F4V7Q4"/>
<dbReference type="SMART" id="SM00327">
    <property type="entry name" value="VWA"/>
    <property type="match status" value="1"/>
</dbReference>
<dbReference type="InterPro" id="IPR008966">
    <property type="entry name" value="Adhesion_dom_sf"/>
</dbReference>
<dbReference type="InterPro" id="IPR002035">
    <property type="entry name" value="VWF_A"/>
</dbReference>
<keyword evidence="1" id="KW-0472">Membrane</keyword>
<dbReference type="Proteomes" id="UP000178127">
    <property type="component" value="Unassembled WGS sequence"/>
</dbReference>
<name>A0A1F4V7Q4_UNCKA</name>
<dbReference type="NCBIfam" id="TIGR01451">
    <property type="entry name" value="B_ant_repeat"/>
    <property type="match status" value="1"/>
</dbReference>